<proteinExistence type="predicted"/>
<keyword evidence="3" id="KW-1185">Reference proteome</keyword>
<dbReference type="EMBL" id="ARZY01000008">
    <property type="protein sequence ID" value="EWH10827.1"/>
    <property type="molecule type" value="Genomic_DNA"/>
</dbReference>
<dbReference type="STRING" id="1328313.DS2_06036"/>
<evidence type="ECO:0000313" key="3">
    <source>
        <dbReference type="Proteomes" id="UP000019276"/>
    </source>
</evidence>
<dbReference type="PANTHER" id="PTHR35271">
    <property type="entry name" value="ABC TRANSPORTER, SUBSTRATE-BINDING LIPOPROTEIN-RELATED"/>
    <property type="match status" value="1"/>
</dbReference>
<dbReference type="Gene3D" id="3.40.50.2300">
    <property type="match status" value="1"/>
</dbReference>
<reference evidence="2 3" key="1">
    <citation type="journal article" date="2014" name="Genome Announc.">
        <title>Draft Genome Sequence of the Agar-Degrading Bacterium Catenovulum sp. Strain DS-2, Isolated from Intestines of Haliotis diversicolor.</title>
        <authorList>
            <person name="Shan D."/>
            <person name="Li X."/>
            <person name="Gu Z."/>
            <person name="Wei G."/>
            <person name="Gao Z."/>
            <person name="Shao Z."/>
        </authorList>
    </citation>
    <scope>NUCLEOTIDE SEQUENCE [LARGE SCALE GENOMIC DNA]</scope>
    <source>
        <strain evidence="2 3">DS-2</strain>
    </source>
</reference>
<gene>
    <name evidence="2" type="ORF">DS2_06036</name>
</gene>
<comment type="caution">
    <text evidence="2">The sequence shown here is derived from an EMBL/GenBank/DDBJ whole genome shotgun (WGS) entry which is preliminary data.</text>
</comment>
<feature type="chain" id="PRO_5004898250" description="ABC transporter substrate-binding protein" evidence="1">
    <location>
        <begin position="22"/>
        <end position="301"/>
    </location>
</feature>
<dbReference type="OrthoDB" id="6381346at2"/>
<protein>
    <recommendedName>
        <fullName evidence="4">ABC transporter substrate-binding protein</fullName>
    </recommendedName>
</protein>
<sequence>MKKYWILISLCLCFVCKFSTAANIVVAYPAVKEPYRAVFDLIVQGVEENASESVLPLEFNQGIGSDALLAELVELNADAAILLGGYGFKYAHEIVKHMPVMVGGYPIKPNGFGGVSMTNDPEIVFSELDKLAPHIKRVYMVYSQATEWIIPRAQSAANKNGVKLIATRADTIKAAMTYYDQLFKRIDPKQDSIWLTLDTVTANDQVVLPYLLEASWMRKFVLFSSKPTHAKRGALFALFPDNYQLGKRLILMAENTLNKNHIYKVEPMDKFQVAVNLRAAAHLGVQYDENLKRDMHIIVPR</sequence>
<dbReference type="RefSeq" id="WP_035013784.1">
    <property type="nucleotide sequence ID" value="NZ_ARZY01000008.1"/>
</dbReference>
<dbReference type="Proteomes" id="UP000019276">
    <property type="component" value="Unassembled WGS sequence"/>
</dbReference>
<feature type="signal peptide" evidence="1">
    <location>
        <begin position="1"/>
        <end position="21"/>
    </location>
</feature>
<evidence type="ECO:0000256" key="1">
    <source>
        <dbReference type="SAM" id="SignalP"/>
    </source>
</evidence>
<dbReference type="eggNOG" id="COG2984">
    <property type="taxonomic scope" value="Bacteria"/>
</dbReference>
<dbReference type="PANTHER" id="PTHR35271:SF1">
    <property type="entry name" value="ABC TRANSPORTER, SUBSTRATE-BINDING LIPOPROTEIN"/>
    <property type="match status" value="1"/>
</dbReference>
<dbReference type="AlphaFoldDB" id="W7QPB4"/>
<dbReference type="Pfam" id="PF04392">
    <property type="entry name" value="ABC_sub_bind"/>
    <property type="match status" value="1"/>
</dbReference>
<evidence type="ECO:0008006" key="4">
    <source>
        <dbReference type="Google" id="ProtNLM"/>
    </source>
</evidence>
<evidence type="ECO:0000313" key="2">
    <source>
        <dbReference type="EMBL" id="EWH10827.1"/>
    </source>
</evidence>
<dbReference type="InterPro" id="IPR007487">
    <property type="entry name" value="ABC_transpt-TYRBP-like"/>
</dbReference>
<organism evidence="2 3">
    <name type="scientific">Catenovulum agarivorans DS-2</name>
    <dbReference type="NCBI Taxonomy" id="1328313"/>
    <lineage>
        <taxon>Bacteria</taxon>
        <taxon>Pseudomonadati</taxon>
        <taxon>Pseudomonadota</taxon>
        <taxon>Gammaproteobacteria</taxon>
        <taxon>Alteromonadales</taxon>
        <taxon>Alteromonadaceae</taxon>
        <taxon>Catenovulum</taxon>
    </lineage>
</organism>
<accession>W7QPB4</accession>
<name>W7QPB4_9ALTE</name>
<keyword evidence="1" id="KW-0732">Signal</keyword>